<dbReference type="Proteomes" id="UP000028181">
    <property type="component" value="Chromosome I"/>
</dbReference>
<feature type="region of interest" description="Disordered" evidence="1">
    <location>
        <begin position="1161"/>
        <end position="1235"/>
    </location>
</feature>
<dbReference type="InterPro" id="IPR017023">
    <property type="entry name" value="UCP034039"/>
</dbReference>
<evidence type="ECO:0000313" key="3">
    <source>
        <dbReference type="EMBL" id="CDN48315.1"/>
    </source>
</evidence>
<dbReference type="eggNOG" id="COG2982">
    <property type="taxonomic scope" value="Bacteria"/>
</dbReference>
<dbReference type="RefSeq" id="WP_065814418.1">
    <property type="nucleotide sequence ID" value="NZ_HG938353.1"/>
</dbReference>
<dbReference type="Pfam" id="PF05170">
    <property type="entry name" value="AsmA"/>
    <property type="match status" value="1"/>
</dbReference>
<accession>A0A068STB5</accession>
<evidence type="ECO:0000259" key="2">
    <source>
        <dbReference type="Pfam" id="PF05170"/>
    </source>
</evidence>
<dbReference type="EMBL" id="HG938353">
    <property type="protein sequence ID" value="CDN48315.1"/>
    <property type="molecule type" value="Genomic_DNA"/>
</dbReference>
<name>A0A068STB5_NEOGA</name>
<dbReference type="InterPro" id="IPR052894">
    <property type="entry name" value="AsmA-related"/>
</dbReference>
<dbReference type="PIRSF" id="PIRSF034039">
    <property type="entry name" value="UCP034039"/>
    <property type="match status" value="1"/>
</dbReference>
<evidence type="ECO:0000313" key="4">
    <source>
        <dbReference type="Proteomes" id="UP000028181"/>
    </source>
</evidence>
<dbReference type="InterPro" id="IPR007844">
    <property type="entry name" value="AsmA"/>
</dbReference>
<evidence type="ECO:0000256" key="1">
    <source>
        <dbReference type="SAM" id="MobiDB-lite"/>
    </source>
</evidence>
<dbReference type="GO" id="GO:0090313">
    <property type="term" value="P:regulation of protein targeting to membrane"/>
    <property type="evidence" value="ECO:0007669"/>
    <property type="project" value="TreeGrafter"/>
</dbReference>
<organism evidence="3 4">
    <name type="scientific">Neorhizobium galegae bv. orientalis str. HAMBI 540</name>
    <dbReference type="NCBI Taxonomy" id="1028800"/>
    <lineage>
        <taxon>Bacteria</taxon>
        <taxon>Pseudomonadati</taxon>
        <taxon>Pseudomonadota</taxon>
        <taxon>Alphaproteobacteria</taxon>
        <taxon>Hyphomicrobiales</taxon>
        <taxon>Rhizobiaceae</taxon>
        <taxon>Rhizobium/Agrobacterium group</taxon>
        <taxon>Neorhizobium</taxon>
    </lineage>
</organism>
<dbReference type="GO" id="GO:0005886">
    <property type="term" value="C:plasma membrane"/>
    <property type="evidence" value="ECO:0007669"/>
    <property type="project" value="TreeGrafter"/>
</dbReference>
<feature type="domain" description="AsmA" evidence="2">
    <location>
        <begin position="5"/>
        <end position="158"/>
    </location>
</feature>
<dbReference type="PATRIC" id="fig|1028800.3.peg.2170"/>
<dbReference type="PANTHER" id="PTHR30441">
    <property type="entry name" value="DUF748 DOMAIN-CONTAINING PROTEIN"/>
    <property type="match status" value="1"/>
</dbReference>
<sequence>MLGRILLAFGGLVVVALFTALLAPLFVDWASLRVSFEEQASRILGKKVTVHGNVDARILPFPSVTLHDVRVGADTDGQPLVQIAQFSMDMELAPFLSGEARIFDMRIEQPKARVRLLKDGTLDWMRGSRAAIPAHTVVIEDVHVTGGEIDLIDEQSGQSRQITGFVGDFSAGSLRGPWRGEGNATLDGYETRFNLASGTADAEGKRMPLRLRLWPDAQPVEINLDGELTVADNRPAYNGNFTLDFLQEEDETEPVTPPPPGPRLKGGFEVTNERIRIPQYRLEVGASDNPYVVTGEATLDTGTKPEFLLTADGQQIDVNRLGDGARAKTGRDAAASAQRRINNFIRLAASIPIPQVPGRASLRLPAIVANDTTIRDIRLDIRPAGRGWTVDNVVATLPGRTQLEAKGSLVLRDRTSFVGDMLVASSQPSGLSDWLSGRVAPELRQLRSAGFSAKVNLTPDLQRFDNLELAIGPATLKGRLERQSTQGQTPNLSLSLAGNEIDIDAMRALASLLTGDDAGQDVLDHRVAATLKADRFTAFGVAANNVDTAFTVAGGALSLERLTVGNIEGATISARGRVEGSLLAYSGTGSLSLRSGDPTAFLTMLRDRLPPHPALARLAANGAWFANTDLGANFTVGGSSNGVEIVLKGKTNGSAVNADLKLPGLFDLTSDPDMTLVASLDNSDPMVLLGQAGLDPLPFEGDGTGELLLNVHQGPGATAKTALSFTTAKTSLDVKGDMRIGSDGFGEGSGHVTLRSADLEPYLLMNGIALPQFGTGLPITLDADVSMTPEAVKIAALSGAADGNVISGDIAVDRKAPGMPATGSLSLDNLDLAWLGEAIYGPVSDPKSGAFSSKPFAPPVFYGADVALDVKARTFYTGAFGNIGDFSARVTHRSGGITIENGVGNWQGGRLAGRLLMSNGDGTGLLQARLSAENADLAPLIWTKGGKPVAGGKLDFNMSAESTGKTLAELLGATSGSAELRLKGLTVAGINPDAMKPLMAGVDKLGGEITEARVRPIVSSLLHQGNAAIGNVTVPVTITAGEARAQNIAAAVGTTKLSGEGRFDLLDDRLSANLAITYDAGDEALAGGDPTIRLDYSGDLAAPTERIDIAAMANFLSQRAFEQQRRRVETLQASVLEKQRLRREVALYNFQAIERQAAREKAAAEERTRQQAAEAERQRQGVEAAARAAEEMRQRQISQPPQLIVPPTDDAIRQNFPSLPSAGTPNIPSLPGVQR</sequence>
<feature type="compositionally biased region" description="Basic and acidic residues" evidence="1">
    <location>
        <begin position="1161"/>
        <end position="1180"/>
    </location>
</feature>
<proteinExistence type="predicted"/>
<dbReference type="AlphaFoldDB" id="A0A068STB5"/>
<dbReference type="HOGENOM" id="CLU_003996_0_0_5"/>
<reference evidence="4" key="1">
    <citation type="journal article" date="2014" name="BMC Genomics">
        <title>Genome sequencing of two Neorhizobium galegae strains reveals a noeT gene responsible for the unusual acetylation of the nodulation factors.</title>
        <authorList>
            <person name="Osterman J."/>
            <person name="Marsh J."/>
            <person name="Laine P.K."/>
            <person name="Zeng Z."/>
            <person name="Alatalo E."/>
            <person name="Sullivan J.T."/>
            <person name="Young J.P."/>
            <person name="Thomas-Oates J."/>
            <person name="Paulin L."/>
            <person name="Lindstrom K."/>
        </authorList>
    </citation>
    <scope>NUCLEOTIDE SEQUENCE [LARGE SCALE GENOMIC DNA]</scope>
    <source>
        <strain evidence="4">HAMBI 540</strain>
    </source>
</reference>
<dbReference type="PANTHER" id="PTHR30441:SF4">
    <property type="entry name" value="PROTEIN ASMA"/>
    <property type="match status" value="1"/>
</dbReference>
<dbReference type="KEGG" id="ngg:RG540_CH21470"/>
<dbReference type="OrthoDB" id="9816380at2"/>
<feature type="compositionally biased region" description="Polar residues" evidence="1">
    <location>
        <begin position="1215"/>
        <end position="1227"/>
    </location>
</feature>
<protein>
    <submittedName>
        <fullName evidence="3">AsmA family protein</fullName>
    </submittedName>
</protein>
<gene>
    <name evidence="3" type="ORF">RG540_CH21470</name>
</gene>
<keyword evidence="4" id="KW-1185">Reference proteome</keyword>
<dbReference type="GeneID" id="24255370"/>